<evidence type="ECO:0000259" key="1">
    <source>
        <dbReference type="Pfam" id="PF04542"/>
    </source>
</evidence>
<proteinExistence type="predicted"/>
<dbReference type="InterPro" id="IPR007627">
    <property type="entry name" value="RNA_pol_sigma70_r2"/>
</dbReference>
<dbReference type="RefSeq" id="WP_076111065.1">
    <property type="nucleotide sequence ID" value="NZ_MPTB01000016.1"/>
</dbReference>
<dbReference type="Pfam" id="PF04542">
    <property type="entry name" value="Sigma70_r2"/>
    <property type="match status" value="1"/>
</dbReference>
<accession>A0ABX3H9T2</accession>
<comment type="caution">
    <text evidence="2">The sequence shown here is derived from an EMBL/GenBank/DDBJ whole genome shotgun (WGS) entry which is preliminary data.</text>
</comment>
<reference evidence="2 3" key="1">
    <citation type="submission" date="2016-10" db="EMBL/GenBank/DDBJ databases">
        <title>Paenibacillus species isolates.</title>
        <authorList>
            <person name="Beno S.M."/>
        </authorList>
    </citation>
    <scope>NUCLEOTIDE SEQUENCE [LARGE SCALE GENOMIC DNA]</scope>
    <source>
        <strain evidence="2 3">FSL H7-0744</strain>
    </source>
</reference>
<dbReference type="NCBIfam" id="TIGR02937">
    <property type="entry name" value="sigma70-ECF"/>
    <property type="match status" value="1"/>
</dbReference>
<dbReference type="EMBL" id="MPTB01000016">
    <property type="protein sequence ID" value="OMD47244.1"/>
    <property type="molecule type" value="Genomic_DNA"/>
</dbReference>
<keyword evidence="3" id="KW-1185">Reference proteome</keyword>
<dbReference type="InterPro" id="IPR013325">
    <property type="entry name" value="RNA_pol_sigma_r2"/>
</dbReference>
<dbReference type="SUPFAM" id="SSF88946">
    <property type="entry name" value="Sigma2 domain of RNA polymerase sigma factors"/>
    <property type="match status" value="1"/>
</dbReference>
<name>A0ABX3H9T2_PAEBO</name>
<gene>
    <name evidence="2" type="ORF">BSK56_13760</name>
</gene>
<dbReference type="Proteomes" id="UP000187412">
    <property type="component" value="Unassembled WGS sequence"/>
</dbReference>
<organism evidence="2 3">
    <name type="scientific">Paenibacillus borealis</name>
    <dbReference type="NCBI Taxonomy" id="160799"/>
    <lineage>
        <taxon>Bacteria</taxon>
        <taxon>Bacillati</taxon>
        <taxon>Bacillota</taxon>
        <taxon>Bacilli</taxon>
        <taxon>Bacillales</taxon>
        <taxon>Paenibacillaceae</taxon>
        <taxon>Paenibacillus</taxon>
    </lineage>
</organism>
<protein>
    <recommendedName>
        <fullName evidence="1">RNA polymerase sigma-70 region 2 domain-containing protein</fullName>
    </recommendedName>
</protein>
<dbReference type="Gene3D" id="1.20.120.1810">
    <property type="match status" value="1"/>
</dbReference>
<dbReference type="PANTHER" id="PTHR30376:SF3">
    <property type="entry name" value="RNA POLYMERASE SIGMA FACTOR RPOH"/>
    <property type="match status" value="1"/>
</dbReference>
<dbReference type="InterPro" id="IPR014284">
    <property type="entry name" value="RNA_pol_sigma-70_dom"/>
</dbReference>
<evidence type="ECO:0000313" key="2">
    <source>
        <dbReference type="EMBL" id="OMD47244.1"/>
    </source>
</evidence>
<evidence type="ECO:0000313" key="3">
    <source>
        <dbReference type="Proteomes" id="UP000187412"/>
    </source>
</evidence>
<sequence length="249" mass="28607">MNDFKRALSEVEEKKLLNDMSNGDLISRNLLIEHNLRLVHHIAKKFEHMKEDFDDLLSIGVQGLIKAIDTFVLDKGFRLTTYAARCIENEILMYLRSKKDYNYEASEALPEFEIQKFISSSNLPIKIYNATDDILLFKHINKLIVSTNDIVKTLKTSLALQLSIMKSDDNYLTIQLDSIIKDPYLYEINIFTIVFSIIDSEETKFEMVYNFESTVVSDIDLLQPYISEAIAEALDKGSNHSNISLPPLL</sequence>
<feature type="domain" description="RNA polymerase sigma-70 region 2" evidence="1">
    <location>
        <begin position="31"/>
        <end position="99"/>
    </location>
</feature>
<dbReference type="InterPro" id="IPR050813">
    <property type="entry name" value="Sigma-70_Factor"/>
</dbReference>
<dbReference type="PANTHER" id="PTHR30376">
    <property type="entry name" value="SIGMA FACTOR RPOH HEAT SHOCK RELATED"/>
    <property type="match status" value="1"/>
</dbReference>